<feature type="transmembrane region" description="Helical" evidence="1">
    <location>
        <begin position="208"/>
        <end position="230"/>
    </location>
</feature>
<dbReference type="InterPro" id="IPR023214">
    <property type="entry name" value="HAD_sf"/>
</dbReference>
<feature type="transmembrane region" description="Helical" evidence="1">
    <location>
        <begin position="242"/>
        <end position="263"/>
    </location>
</feature>
<comment type="caution">
    <text evidence="2">The sequence shown here is derived from an EMBL/GenBank/DDBJ whole genome shotgun (WGS) entry which is preliminary data.</text>
</comment>
<dbReference type="OrthoDB" id="5568754at2759"/>
<dbReference type="Gene3D" id="3.40.50.1000">
    <property type="entry name" value="HAD superfamily/HAD-like"/>
    <property type="match status" value="1"/>
</dbReference>
<keyword evidence="3" id="KW-1185">Reference proteome</keyword>
<keyword evidence="1" id="KW-1133">Transmembrane helix</keyword>
<dbReference type="AlphaFoldDB" id="A0A2T9YJH1"/>
<name>A0A2T9YJH1_9FUNG</name>
<evidence type="ECO:0000313" key="2">
    <source>
        <dbReference type="EMBL" id="PVU92478.1"/>
    </source>
</evidence>
<sequence length="920" mass="105199">MSINSSNTKESRGLSTSCAKEILLHSLDEISLGVSFPSSPKTVHTIVIKRETFELKSRIEAIKINLLNWGNEYSKSHIHSINTATTIKVQRDNVWQSVPAIMLAKGDVIRLSFGQKAPCLVKLDSETLNKTFYLNQDQIFNFNRYINWMKLKKNEINQLNNFKKDFFCTFTVEETPLDIIKDMLASSKNISQFSVFQNQYDAVLKKYWAIYIVLISIFIISVSVITFTTYKNQDYEYSKILFLYHVSVLTAPIIMLFIMLSLFKRFSVIFGNSSIIVLFNALQQNKSDFEDLADIDEFDADALPPTKDIKVSLSKVFNKMVWLFFNYDHINLSNYNRLLENLASVTTLCSIDKDGTVSHVEPEQLVIPNDSDDKILILDIEKSQTLKYGYSLAIDDSLKQSDNYFNILKPIIDAFTQTSNCKLSNKAKSLDSYYNTNRLSELFWKSSLLESCMYRLGNSIGASSDNNLPRNNEEIFNFTFYSPSHPSRKKNKNIQLSFIPSIQNVIKVPQKLNIKDGNQNFVNIKSFTFGDPELLLSQSDSIWNGKEVINLSDIICSEIYDCYESACVQDLACLAFGFKSFSVSKSSLNKFIEMVNSKSGDCNDLVFSDLKYGHLDLNQSNNGIVILDANNDMNVRDFKDNKNNIHDYAHDDNKKLKYAKSLDSNKLVNNTEIDFLSDKFGDNDLHSLEKYSENAEEIPYYLKLEFKDERLKNVLKRQVLRVNESDADYSFEDFEKLSSDELKNEISDNQIYLGMVTFCNEPKVDVCDVIEDLSLAGIRFVYFSESMGQQSKAFAERLGLETDWNTCILLSSKDNIENEEESFDEIDSPALVQNEFIKEVGGYYEDHEIKARLPRGIEEIKAHLKNVDDIPLQVSLFAECSSKTTSEMIQVFAEYGEIVCVIGSMLGYGNSFPQQSMFLE</sequence>
<gene>
    <name evidence="2" type="ORF">BB561_003785</name>
</gene>
<dbReference type="Proteomes" id="UP000245383">
    <property type="component" value="Unassembled WGS sequence"/>
</dbReference>
<organism evidence="2 3">
    <name type="scientific">Smittium simulii</name>
    <dbReference type="NCBI Taxonomy" id="133385"/>
    <lineage>
        <taxon>Eukaryota</taxon>
        <taxon>Fungi</taxon>
        <taxon>Fungi incertae sedis</taxon>
        <taxon>Zoopagomycota</taxon>
        <taxon>Kickxellomycotina</taxon>
        <taxon>Harpellomycetes</taxon>
        <taxon>Harpellales</taxon>
        <taxon>Legeriomycetaceae</taxon>
        <taxon>Smittium</taxon>
    </lineage>
</organism>
<dbReference type="PANTHER" id="PTHR13219:SF6">
    <property type="entry name" value="TRANSMEMBRANE PROTEIN 94"/>
    <property type="match status" value="1"/>
</dbReference>
<dbReference type="EMBL" id="MBFR01000160">
    <property type="protein sequence ID" value="PVU92478.1"/>
    <property type="molecule type" value="Genomic_DNA"/>
</dbReference>
<evidence type="ECO:0000256" key="1">
    <source>
        <dbReference type="SAM" id="Phobius"/>
    </source>
</evidence>
<reference evidence="2 3" key="1">
    <citation type="journal article" date="2018" name="MBio">
        <title>Comparative Genomics Reveals the Core Gene Toolbox for the Fungus-Insect Symbiosis.</title>
        <authorList>
            <person name="Wang Y."/>
            <person name="Stata M."/>
            <person name="Wang W."/>
            <person name="Stajich J.E."/>
            <person name="White M.M."/>
            <person name="Moncalvo J.M."/>
        </authorList>
    </citation>
    <scope>NUCLEOTIDE SEQUENCE [LARGE SCALE GENOMIC DNA]</scope>
    <source>
        <strain evidence="2 3">SWE-8-4</strain>
    </source>
</reference>
<dbReference type="InterPro" id="IPR039720">
    <property type="entry name" value="TMEM94"/>
</dbReference>
<dbReference type="PANTHER" id="PTHR13219">
    <property type="entry name" value="TRANSMEMBRANE PROTEIN 94"/>
    <property type="match status" value="1"/>
</dbReference>
<proteinExistence type="predicted"/>
<evidence type="ECO:0000313" key="3">
    <source>
        <dbReference type="Proteomes" id="UP000245383"/>
    </source>
</evidence>
<keyword evidence="1" id="KW-0812">Transmembrane</keyword>
<keyword evidence="1" id="KW-0472">Membrane</keyword>
<protein>
    <submittedName>
        <fullName evidence="2">Uncharacterized protein</fullName>
    </submittedName>
</protein>
<accession>A0A2T9YJH1</accession>